<evidence type="ECO:0000313" key="3">
    <source>
        <dbReference type="EMBL" id="RWR73333.1"/>
    </source>
</evidence>
<dbReference type="GO" id="GO:0016628">
    <property type="term" value="F:oxidoreductase activity, acting on the CH-CH group of donors, NAD or NADP as acceptor"/>
    <property type="evidence" value="ECO:0007669"/>
    <property type="project" value="InterPro"/>
</dbReference>
<comment type="caution">
    <text evidence="3">The sequence shown here is derived from an EMBL/GenBank/DDBJ whole genome shotgun (WGS) entry which is preliminary data.</text>
</comment>
<dbReference type="Pfam" id="PF00107">
    <property type="entry name" value="ADH_zinc_N"/>
    <property type="match status" value="1"/>
</dbReference>
<dbReference type="OrthoDB" id="809632at2759"/>
<dbReference type="InterPro" id="IPR041694">
    <property type="entry name" value="ADH_N_2"/>
</dbReference>
<organism evidence="3 4">
    <name type="scientific">Cinnamomum micranthum f. kanehirae</name>
    <dbReference type="NCBI Taxonomy" id="337451"/>
    <lineage>
        <taxon>Eukaryota</taxon>
        <taxon>Viridiplantae</taxon>
        <taxon>Streptophyta</taxon>
        <taxon>Embryophyta</taxon>
        <taxon>Tracheophyta</taxon>
        <taxon>Spermatophyta</taxon>
        <taxon>Magnoliopsida</taxon>
        <taxon>Magnoliidae</taxon>
        <taxon>Laurales</taxon>
        <taxon>Lauraceae</taxon>
        <taxon>Cinnamomum</taxon>
    </lineage>
</organism>
<dbReference type="InterPro" id="IPR010987">
    <property type="entry name" value="Glutathione-S-Trfase_C-like"/>
</dbReference>
<dbReference type="InterPro" id="IPR011032">
    <property type="entry name" value="GroES-like_sf"/>
</dbReference>
<gene>
    <name evidence="3" type="ORF">CKAN_00160400</name>
</gene>
<dbReference type="AlphaFoldDB" id="A0A3S3MBE4"/>
<proteinExistence type="predicted"/>
<dbReference type="CDD" id="cd03185">
    <property type="entry name" value="GST_C_Tau"/>
    <property type="match status" value="1"/>
</dbReference>
<feature type="domain" description="GST C-terminal" evidence="2">
    <location>
        <begin position="119"/>
        <end position="250"/>
    </location>
</feature>
<dbReference type="Gene3D" id="3.40.50.720">
    <property type="entry name" value="NAD(P)-binding Rossmann-like Domain"/>
    <property type="match status" value="1"/>
</dbReference>
<evidence type="ECO:0000259" key="2">
    <source>
        <dbReference type="PROSITE" id="PS50405"/>
    </source>
</evidence>
<dbReference type="InterPro" id="IPR045010">
    <property type="entry name" value="MDR_fam"/>
</dbReference>
<dbReference type="Pfam" id="PF00043">
    <property type="entry name" value="GST_C"/>
    <property type="match status" value="1"/>
</dbReference>
<evidence type="ECO:0000313" key="4">
    <source>
        <dbReference type="Proteomes" id="UP000283530"/>
    </source>
</evidence>
<reference evidence="3 4" key="1">
    <citation type="journal article" date="2019" name="Nat. Plants">
        <title>Stout camphor tree genome fills gaps in understanding of flowering plant genome evolution.</title>
        <authorList>
            <person name="Chaw S.M."/>
            <person name="Liu Y.C."/>
            <person name="Wu Y.W."/>
            <person name="Wang H.Y."/>
            <person name="Lin C.I."/>
            <person name="Wu C.S."/>
            <person name="Ke H.M."/>
            <person name="Chang L.Y."/>
            <person name="Hsu C.Y."/>
            <person name="Yang H.T."/>
            <person name="Sudianto E."/>
            <person name="Hsu M.H."/>
            <person name="Wu K.P."/>
            <person name="Wang L.N."/>
            <person name="Leebens-Mack J.H."/>
            <person name="Tsai I.J."/>
        </authorList>
    </citation>
    <scope>NUCLEOTIDE SEQUENCE [LARGE SCALE GENOMIC DNA]</scope>
    <source>
        <strain evidence="4">cv. Chaw 1501</strain>
        <tissue evidence="3">Young leaves</tissue>
    </source>
</reference>
<dbReference type="PROSITE" id="PS50405">
    <property type="entry name" value="GST_CTER"/>
    <property type="match status" value="1"/>
</dbReference>
<protein>
    <submittedName>
        <fullName evidence="3">2-alkenal reductase NADP+-dependent-like protein</fullName>
    </submittedName>
</protein>
<sequence>MEVENRFITIKEYVQGSPSESDLEVRNGSVVLKVVEGSNDVVVKNIYVSIDPYQINRMKKLSSSQSAINFATRLLPGQGIDAYGIGKVVASANPDFEKDDIVVGLLGWEEYSVVRSAFFLRKIDSTEFPLSYHAGLLELYVTVFYTHIIECRSQIWKSKGEAQEAVKKESIDSLKPLEGELEDKPFYGGKSLGYVDVVLVPFACWFYTYETDNNFSIENECPKLIALVKRYMQKESVSKVLPNPHKVYDFVGLSGLTAYAGFYNVCKPKKGEKVFVSAASGSVGNVVGQLAKLFGCYVVGCAGSKKKVDLLKDKLGFDDAFNYKEESDLKSTLKRYFPEGIDIYFDNVGAEMQEAAVANMNAFGRVAVCGVISEYTDQAKRFAPDMLDVVYKRITIQGFLAADYMHVFPDFISTTSDHLRQGQMHALEDISEGLESIPSAFAGLFRGDNVGKKLVRVSED</sequence>
<dbReference type="InterPro" id="IPR036282">
    <property type="entry name" value="Glutathione-S-Trfase_C_sf"/>
</dbReference>
<dbReference type="Gene3D" id="1.20.1050.10">
    <property type="match status" value="1"/>
</dbReference>
<dbReference type="GO" id="GO:0004364">
    <property type="term" value="F:glutathione transferase activity"/>
    <property type="evidence" value="ECO:0007669"/>
    <property type="project" value="InterPro"/>
</dbReference>
<dbReference type="SMART" id="SM00829">
    <property type="entry name" value="PKS_ER"/>
    <property type="match status" value="1"/>
</dbReference>
<dbReference type="STRING" id="337451.A0A3S3MBE4"/>
<dbReference type="Proteomes" id="UP000283530">
    <property type="component" value="Unassembled WGS sequence"/>
</dbReference>
<dbReference type="InterPro" id="IPR013149">
    <property type="entry name" value="ADH-like_C"/>
</dbReference>
<accession>A0A3S3MBE4</accession>
<dbReference type="Gene3D" id="3.90.180.10">
    <property type="entry name" value="Medium-chain alcohol dehydrogenases, catalytic domain"/>
    <property type="match status" value="1"/>
</dbReference>
<dbReference type="Pfam" id="PF16884">
    <property type="entry name" value="ADH_N_2"/>
    <property type="match status" value="1"/>
</dbReference>
<dbReference type="SUPFAM" id="SSF47616">
    <property type="entry name" value="GST C-terminal domain-like"/>
    <property type="match status" value="1"/>
</dbReference>
<dbReference type="EMBL" id="QPKB01000001">
    <property type="protein sequence ID" value="RWR73333.1"/>
    <property type="molecule type" value="Genomic_DNA"/>
</dbReference>
<keyword evidence="4" id="KW-1185">Reference proteome</keyword>
<dbReference type="InterPro" id="IPR004046">
    <property type="entry name" value="GST_C"/>
</dbReference>
<dbReference type="PANTHER" id="PTHR43205">
    <property type="entry name" value="PROSTAGLANDIN REDUCTASE"/>
    <property type="match status" value="1"/>
</dbReference>
<dbReference type="SUPFAM" id="SSF51735">
    <property type="entry name" value="NAD(P)-binding Rossmann-fold domains"/>
    <property type="match status" value="1"/>
</dbReference>
<dbReference type="InterPro" id="IPR045074">
    <property type="entry name" value="GST_C_Tau"/>
</dbReference>
<dbReference type="GO" id="GO:0006749">
    <property type="term" value="P:glutathione metabolic process"/>
    <property type="evidence" value="ECO:0007669"/>
    <property type="project" value="InterPro"/>
</dbReference>
<dbReference type="PANTHER" id="PTHR43205:SF12">
    <property type="entry name" value="OS06G0602900 PROTEIN"/>
    <property type="match status" value="1"/>
</dbReference>
<dbReference type="InterPro" id="IPR036291">
    <property type="entry name" value="NAD(P)-bd_dom_sf"/>
</dbReference>
<keyword evidence="1" id="KW-0560">Oxidoreductase</keyword>
<dbReference type="SUPFAM" id="SSF50129">
    <property type="entry name" value="GroES-like"/>
    <property type="match status" value="1"/>
</dbReference>
<name>A0A3S3MBE4_9MAGN</name>
<evidence type="ECO:0000256" key="1">
    <source>
        <dbReference type="ARBA" id="ARBA00023002"/>
    </source>
</evidence>
<dbReference type="FunFam" id="3.40.50.720:FF:000121">
    <property type="entry name" value="Prostaglandin reductase 2"/>
    <property type="match status" value="1"/>
</dbReference>
<dbReference type="InterPro" id="IPR020843">
    <property type="entry name" value="ER"/>
</dbReference>